<name>A0A934RE12_9BACT</name>
<dbReference type="GO" id="GO:0015035">
    <property type="term" value="F:protein-disulfide reductase activity"/>
    <property type="evidence" value="ECO:0007669"/>
    <property type="project" value="InterPro"/>
</dbReference>
<proteinExistence type="predicted"/>
<reference evidence="1" key="1">
    <citation type="submission" date="2021-01" db="EMBL/GenBank/DDBJ databases">
        <title>Modified the classification status of verrucomicrobia.</title>
        <authorList>
            <person name="Feng X."/>
        </authorList>
    </citation>
    <scope>NUCLEOTIDE SEQUENCE</scope>
    <source>
        <strain evidence="1">KCTC 22201</strain>
    </source>
</reference>
<evidence type="ECO:0000313" key="1">
    <source>
        <dbReference type="EMBL" id="MBK1827499.1"/>
    </source>
</evidence>
<protein>
    <submittedName>
        <fullName evidence="1">DUF393 domain-containing protein</fullName>
    </submittedName>
</protein>
<dbReference type="RefSeq" id="WP_200279009.1">
    <property type="nucleotide sequence ID" value="NZ_JAENII010000007.1"/>
</dbReference>
<gene>
    <name evidence="1" type="ORF">JIN81_10740</name>
</gene>
<comment type="caution">
    <text evidence="1">The sequence shown here is derived from an EMBL/GenBank/DDBJ whole genome shotgun (WGS) entry which is preliminary data.</text>
</comment>
<organism evidence="1 2">
    <name type="scientific">Haloferula rosea</name>
    <dbReference type="NCBI Taxonomy" id="490093"/>
    <lineage>
        <taxon>Bacteria</taxon>
        <taxon>Pseudomonadati</taxon>
        <taxon>Verrucomicrobiota</taxon>
        <taxon>Verrucomicrobiia</taxon>
        <taxon>Verrucomicrobiales</taxon>
        <taxon>Verrucomicrobiaceae</taxon>
        <taxon>Haloferula</taxon>
    </lineage>
</organism>
<dbReference type="Proteomes" id="UP000658278">
    <property type="component" value="Unassembled WGS sequence"/>
</dbReference>
<keyword evidence="2" id="KW-1185">Reference proteome</keyword>
<dbReference type="AlphaFoldDB" id="A0A934RE12"/>
<dbReference type="InterPro" id="IPR007263">
    <property type="entry name" value="DCC1-like"/>
</dbReference>
<sequence length="160" mass="18147">MNGDITGLTVFYDPGCGVCCRFRRWLESQALWLPVEFMGFREKEAELLMPGLLDLGADRECIVLADDGHWWQGADAWLVCLWATREYRLWSARLAAPVFRPVLLKVVDAISSNRLKLSSLLGFSSDREVMAELEKHEVECGDDRCSWPEWPAGQVKGGVR</sequence>
<evidence type="ECO:0000313" key="2">
    <source>
        <dbReference type="Proteomes" id="UP000658278"/>
    </source>
</evidence>
<dbReference type="Pfam" id="PF04134">
    <property type="entry name" value="DCC1-like"/>
    <property type="match status" value="1"/>
</dbReference>
<accession>A0A934RE12</accession>
<dbReference type="EMBL" id="JAENII010000007">
    <property type="protein sequence ID" value="MBK1827499.1"/>
    <property type="molecule type" value="Genomic_DNA"/>
</dbReference>